<comment type="subcellular location">
    <subcellularLocation>
        <location evidence="2">Cytoplasm</location>
        <location evidence="2">Cytoskeleton</location>
        <location evidence="2">Cilium axoneme</location>
    </subcellularLocation>
</comment>
<dbReference type="Pfam" id="PF14926">
    <property type="entry name" value="CFAP300"/>
    <property type="match status" value="1"/>
</dbReference>
<dbReference type="Proteomes" id="UP001651158">
    <property type="component" value="Unassembled WGS sequence"/>
</dbReference>
<name>A0ABR4QHB4_9CEST</name>
<dbReference type="PANTHER" id="PTHR31078">
    <property type="entry name" value="CILIA- AND FLAGELLA-ASSOCIATED PROTEIN 300"/>
    <property type="match status" value="1"/>
</dbReference>
<reference evidence="8 9" key="1">
    <citation type="journal article" date="2022" name="Front. Cell. Infect. Microbiol.">
        <title>The Genomes of Two Strains of Taenia crassiceps the Animal Model for the Study of Human Cysticercosis.</title>
        <authorList>
            <person name="Bobes R.J."/>
            <person name="Estrada K."/>
            <person name="Rios-Valencia D.G."/>
            <person name="Calderon-Gallegos A."/>
            <person name="de la Torre P."/>
            <person name="Carrero J.C."/>
            <person name="Sanchez-Flores A."/>
            <person name="Laclette J.P."/>
        </authorList>
    </citation>
    <scope>NUCLEOTIDE SEQUENCE [LARGE SCALE GENOMIC DNA]</scope>
    <source>
        <strain evidence="8">WFUcys</strain>
    </source>
</reference>
<keyword evidence="9" id="KW-1185">Reference proteome</keyword>
<dbReference type="EMBL" id="JAKROA010000003">
    <property type="protein sequence ID" value="KAL5108941.1"/>
    <property type="molecule type" value="Genomic_DNA"/>
</dbReference>
<evidence type="ECO:0000313" key="8">
    <source>
        <dbReference type="EMBL" id="KAL5108941.1"/>
    </source>
</evidence>
<evidence type="ECO:0000313" key="9">
    <source>
        <dbReference type="Proteomes" id="UP001651158"/>
    </source>
</evidence>
<evidence type="ECO:0000256" key="2">
    <source>
        <dbReference type="ARBA" id="ARBA00004430"/>
    </source>
</evidence>
<keyword evidence="6" id="KW-0206">Cytoskeleton</keyword>
<evidence type="ECO:0000256" key="1">
    <source>
        <dbReference type="ARBA" id="ARBA00002404"/>
    </source>
</evidence>
<evidence type="ECO:0000256" key="7">
    <source>
        <dbReference type="ARBA" id="ARBA00023273"/>
    </source>
</evidence>
<sequence>MQWSMKGRLHCQCFCFDETFKIHEVKEFTTTFFNDPIVRKALATEEGLPYDCDVMVSSVPCTLLSMDIFNRCLGTVTHNTGRIKFCFEEYYESLVINDCLKRVSELYDLFTEAEREEFLFRLFKHFVIGGELAQPNEDLGAYTNFVRNLYKDLISVQKIHESEELKVVSLVYDVRALSNSRTIYPASKSHVNTFAYLIVNPIKRHVIALSHVYGVGQF</sequence>
<organism evidence="8 9">
    <name type="scientific">Taenia crassiceps</name>
    <dbReference type="NCBI Taxonomy" id="6207"/>
    <lineage>
        <taxon>Eukaryota</taxon>
        <taxon>Metazoa</taxon>
        <taxon>Spiralia</taxon>
        <taxon>Lophotrochozoa</taxon>
        <taxon>Platyhelminthes</taxon>
        <taxon>Cestoda</taxon>
        <taxon>Eucestoda</taxon>
        <taxon>Cyclophyllidea</taxon>
        <taxon>Taeniidae</taxon>
        <taxon>Taenia</taxon>
    </lineage>
</organism>
<evidence type="ECO:0000256" key="6">
    <source>
        <dbReference type="ARBA" id="ARBA00023212"/>
    </source>
</evidence>
<comment type="function">
    <text evidence="1">Cilium- and flagellum-specific protein that plays a role in axonemal structure organization and motility. May play a role in outer and inner dynein arm assembly.</text>
</comment>
<evidence type="ECO:0000256" key="3">
    <source>
        <dbReference type="ARBA" id="ARBA00009205"/>
    </source>
</evidence>
<keyword evidence="7" id="KW-0966">Cell projection</keyword>
<keyword evidence="5" id="KW-0963">Cytoplasm</keyword>
<dbReference type="PANTHER" id="PTHR31078:SF1">
    <property type="entry name" value="CILIA- AND FLAGELLA-ASSOCIATED PROTEIN 300"/>
    <property type="match status" value="1"/>
</dbReference>
<gene>
    <name evidence="8" type="ORF">TcWFU_005266</name>
</gene>
<protein>
    <recommendedName>
        <fullName evidence="4">Cilia- and flagella-associated protein 300</fullName>
    </recommendedName>
</protein>
<evidence type="ECO:0000256" key="5">
    <source>
        <dbReference type="ARBA" id="ARBA00022490"/>
    </source>
</evidence>
<comment type="similarity">
    <text evidence="3">Belongs to the CFAP300 family.</text>
</comment>
<comment type="caution">
    <text evidence="8">The sequence shown here is derived from an EMBL/GenBank/DDBJ whole genome shotgun (WGS) entry which is preliminary data.</text>
</comment>
<evidence type="ECO:0000256" key="4">
    <source>
        <dbReference type="ARBA" id="ARBA00022174"/>
    </source>
</evidence>
<dbReference type="InterPro" id="IPR029416">
    <property type="entry name" value="CFAP300"/>
</dbReference>
<accession>A0ABR4QHB4</accession>
<proteinExistence type="inferred from homology"/>